<name>A0A377UZ23_KLEPN</name>
<dbReference type="AlphaFoldDB" id="A0A377UZ23"/>
<feature type="transmembrane region" description="Helical" evidence="1">
    <location>
        <begin position="48"/>
        <end position="70"/>
    </location>
</feature>
<dbReference type="Proteomes" id="UP000255518">
    <property type="component" value="Unassembled WGS sequence"/>
</dbReference>
<dbReference type="EMBL" id="UGKT01000001">
    <property type="protein sequence ID" value="STT01966.1"/>
    <property type="molecule type" value="Genomic_DNA"/>
</dbReference>
<feature type="transmembrane region" description="Helical" evidence="1">
    <location>
        <begin position="20"/>
        <end position="41"/>
    </location>
</feature>
<gene>
    <name evidence="2" type="ORF">NCTC13443_02298</name>
</gene>
<accession>A0A377UZ23</accession>
<feature type="transmembrane region" description="Helical" evidence="1">
    <location>
        <begin position="90"/>
        <end position="121"/>
    </location>
</feature>
<organism evidence="2 3">
    <name type="scientific">Klebsiella pneumoniae</name>
    <dbReference type="NCBI Taxonomy" id="573"/>
    <lineage>
        <taxon>Bacteria</taxon>
        <taxon>Pseudomonadati</taxon>
        <taxon>Pseudomonadota</taxon>
        <taxon>Gammaproteobacteria</taxon>
        <taxon>Enterobacterales</taxon>
        <taxon>Enterobacteriaceae</taxon>
        <taxon>Klebsiella/Raoultella group</taxon>
        <taxon>Klebsiella</taxon>
        <taxon>Klebsiella pneumoniae complex</taxon>
    </lineage>
</organism>
<reference evidence="2 3" key="1">
    <citation type="submission" date="2018-06" db="EMBL/GenBank/DDBJ databases">
        <authorList>
            <consortium name="Pathogen Informatics"/>
            <person name="Doyle S."/>
        </authorList>
    </citation>
    <scope>NUCLEOTIDE SEQUENCE [LARGE SCALE GENOMIC DNA]</scope>
    <source>
        <strain evidence="2 3">NCTC13443</strain>
    </source>
</reference>
<sequence length="144" mass="15208">MFSNRLASHLERGVVGFPTTLASSVGLIMASPVILTVTSGFGMGGDTFALAVLLAFIMMQAQVTTFAEAATLIPTTGSVYDYISCGMGRFFAITGALCAYLIVHIFAGTAETILAGIMALVNFESINAQMAAHQNTWMVGVAWW</sequence>
<keyword evidence="1" id="KW-0472">Membrane</keyword>
<dbReference type="Gene3D" id="1.20.1740.10">
    <property type="entry name" value="Amino acid/polyamine transporter I"/>
    <property type="match status" value="1"/>
</dbReference>
<evidence type="ECO:0000256" key="1">
    <source>
        <dbReference type="SAM" id="Phobius"/>
    </source>
</evidence>
<protein>
    <submittedName>
        <fullName evidence="2">Putative amino acid/amine transport protein</fullName>
    </submittedName>
</protein>
<evidence type="ECO:0000313" key="2">
    <source>
        <dbReference type="EMBL" id="STT01966.1"/>
    </source>
</evidence>
<evidence type="ECO:0000313" key="3">
    <source>
        <dbReference type="Proteomes" id="UP000255518"/>
    </source>
</evidence>
<keyword evidence="1" id="KW-1133">Transmembrane helix</keyword>
<proteinExistence type="predicted"/>
<keyword evidence="1" id="KW-0812">Transmembrane</keyword>